<dbReference type="AlphaFoldDB" id="A0A8H5F1A0"/>
<feature type="transmembrane region" description="Helical" evidence="7">
    <location>
        <begin position="190"/>
        <end position="211"/>
    </location>
</feature>
<feature type="region of interest" description="Disordered" evidence="6">
    <location>
        <begin position="1"/>
        <end position="30"/>
    </location>
</feature>
<name>A0A8H5F1A0_9AGAR</name>
<proteinExistence type="predicted"/>
<dbReference type="PANTHER" id="PTHR43791:SF85">
    <property type="entry name" value="TRANSPORTER, PUTATIVE (AFU_ORTHOLOGUE AFUA_6G00710)-RELATED"/>
    <property type="match status" value="1"/>
</dbReference>
<dbReference type="OrthoDB" id="2985014at2759"/>
<feature type="transmembrane region" description="Helical" evidence="7">
    <location>
        <begin position="382"/>
        <end position="407"/>
    </location>
</feature>
<keyword evidence="3 7" id="KW-0812">Transmembrane</keyword>
<feature type="transmembrane region" description="Helical" evidence="7">
    <location>
        <begin position="295"/>
        <end position="319"/>
    </location>
</feature>
<dbReference type="InterPro" id="IPR036259">
    <property type="entry name" value="MFS_trans_sf"/>
</dbReference>
<dbReference type="GO" id="GO:0016020">
    <property type="term" value="C:membrane"/>
    <property type="evidence" value="ECO:0007669"/>
    <property type="project" value="UniProtKB-SubCell"/>
</dbReference>
<dbReference type="SUPFAM" id="SSF103473">
    <property type="entry name" value="MFS general substrate transporter"/>
    <property type="match status" value="1"/>
</dbReference>
<keyword evidence="2" id="KW-0813">Transport</keyword>
<keyword evidence="5 7" id="KW-0472">Membrane</keyword>
<evidence type="ECO:0000256" key="7">
    <source>
        <dbReference type="SAM" id="Phobius"/>
    </source>
</evidence>
<comment type="caution">
    <text evidence="9">The sequence shown here is derived from an EMBL/GenBank/DDBJ whole genome shotgun (WGS) entry which is preliminary data.</text>
</comment>
<evidence type="ECO:0000259" key="8">
    <source>
        <dbReference type="PROSITE" id="PS50850"/>
    </source>
</evidence>
<dbReference type="EMBL" id="JAACJJ010000029">
    <property type="protein sequence ID" value="KAF5319618.1"/>
    <property type="molecule type" value="Genomic_DNA"/>
</dbReference>
<reference evidence="9 10" key="1">
    <citation type="journal article" date="2020" name="ISME J.">
        <title>Uncovering the hidden diversity of litter-decomposition mechanisms in mushroom-forming fungi.</title>
        <authorList>
            <person name="Floudas D."/>
            <person name="Bentzer J."/>
            <person name="Ahren D."/>
            <person name="Johansson T."/>
            <person name="Persson P."/>
            <person name="Tunlid A."/>
        </authorList>
    </citation>
    <scope>NUCLEOTIDE SEQUENCE [LARGE SCALE GENOMIC DNA]</scope>
    <source>
        <strain evidence="9 10">CBS 101986</strain>
    </source>
</reference>
<organism evidence="9 10">
    <name type="scientific">Psilocybe cf. subviscida</name>
    <dbReference type="NCBI Taxonomy" id="2480587"/>
    <lineage>
        <taxon>Eukaryota</taxon>
        <taxon>Fungi</taxon>
        <taxon>Dikarya</taxon>
        <taxon>Basidiomycota</taxon>
        <taxon>Agaricomycotina</taxon>
        <taxon>Agaricomycetes</taxon>
        <taxon>Agaricomycetidae</taxon>
        <taxon>Agaricales</taxon>
        <taxon>Agaricineae</taxon>
        <taxon>Strophariaceae</taxon>
        <taxon>Psilocybe</taxon>
    </lineage>
</organism>
<protein>
    <recommendedName>
        <fullName evidence="8">Major facilitator superfamily (MFS) profile domain-containing protein</fullName>
    </recommendedName>
</protein>
<evidence type="ECO:0000256" key="1">
    <source>
        <dbReference type="ARBA" id="ARBA00004141"/>
    </source>
</evidence>
<gene>
    <name evidence="9" type="ORF">D9619_008568</name>
</gene>
<evidence type="ECO:0000256" key="2">
    <source>
        <dbReference type="ARBA" id="ARBA00022448"/>
    </source>
</evidence>
<evidence type="ECO:0000313" key="10">
    <source>
        <dbReference type="Proteomes" id="UP000567179"/>
    </source>
</evidence>
<dbReference type="PROSITE" id="PS50850">
    <property type="entry name" value="MFS"/>
    <property type="match status" value="1"/>
</dbReference>
<dbReference type="InterPro" id="IPR020846">
    <property type="entry name" value="MFS_dom"/>
</dbReference>
<feature type="transmembrane region" description="Helical" evidence="7">
    <location>
        <begin position="331"/>
        <end position="351"/>
    </location>
</feature>
<feature type="transmembrane region" description="Helical" evidence="7">
    <location>
        <begin position="450"/>
        <end position="471"/>
    </location>
</feature>
<comment type="subcellular location">
    <subcellularLocation>
        <location evidence="1">Membrane</location>
        <topology evidence="1">Multi-pass membrane protein</topology>
    </subcellularLocation>
</comment>
<keyword evidence="10" id="KW-1185">Reference proteome</keyword>
<dbReference type="Gene3D" id="1.20.1250.20">
    <property type="entry name" value="MFS general substrate transporter like domains"/>
    <property type="match status" value="2"/>
</dbReference>
<feature type="transmembrane region" description="Helical" evidence="7">
    <location>
        <begin position="160"/>
        <end position="178"/>
    </location>
</feature>
<evidence type="ECO:0000313" key="9">
    <source>
        <dbReference type="EMBL" id="KAF5319618.1"/>
    </source>
</evidence>
<dbReference type="InterPro" id="IPR011701">
    <property type="entry name" value="MFS"/>
</dbReference>
<dbReference type="Proteomes" id="UP000567179">
    <property type="component" value="Unassembled WGS sequence"/>
</dbReference>
<accession>A0A8H5F1A0</accession>
<feature type="transmembrane region" description="Helical" evidence="7">
    <location>
        <begin position="358"/>
        <end position="376"/>
    </location>
</feature>
<feature type="transmembrane region" description="Helical" evidence="7">
    <location>
        <begin position="130"/>
        <end position="148"/>
    </location>
</feature>
<feature type="transmembrane region" description="Helical" evidence="7">
    <location>
        <begin position="223"/>
        <end position="245"/>
    </location>
</feature>
<feature type="transmembrane region" description="Helical" evidence="7">
    <location>
        <begin position="56"/>
        <end position="77"/>
    </location>
</feature>
<evidence type="ECO:0000256" key="6">
    <source>
        <dbReference type="SAM" id="MobiDB-lite"/>
    </source>
</evidence>
<evidence type="ECO:0000256" key="3">
    <source>
        <dbReference type="ARBA" id="ARBA00022692"/>
    </source>
</evidence>
<dbReference type="PANTHER" id="PTHR43791">
    <property type="entry name" value="PERMEASE-RELATED"/>
    <property type="match status" value="1"/>
</dbReference>
<dbReference type="FunFam" id="1.20.1250.20:FF:000034">
    <property type="entry name" value="MFS general substrate transporter"/>
    <property type="match status" value="1"/>
</dbReference>
<sequence length="516" mass="56740">MSVPPRDNVRIEANEAGIGTSDTSSVQKEGLSEDLSRNHVAELLDGPDAWAAAERAVFKMDLTLIPLITMFYLLSFLDRANIGNARVAGLQKGLNMTDHQYSICVTITYIPYILSEIPSNLLLRRIGPNIVLPVILTTWGVITVLQGFVSSFQGLATVRAFLGLVEGPMFPAIVLYLSGFYTRKDLSLRIGFFFSAASLSGAFSGLLAAAISKMNGLGGRPSWSWIFILEGLFTVCFGVVSFWLVPRTPMHSPFLTQKEKDLIMARLENDRPFINPVDKFEWSYVFRAFKSPHRLLLFAAYFFSGTNLYGLALFLPSIVSQLGHSPNRSQLLSVGPFGVAFILTVALSWTSDRMKNRFIPLCTFGAIGVAGYVIYLSSHSKAVMYGALYLIVPGVYACTPVISAWLANNSEPHYTRATGVAAGLSTANFGGILSTWLYPTREGPRFTKTTSVNLALQIAGIVVALVNAAYLHDQNRRKKENRAALLEKYDTSKQADGGVQAWVDLGDRHPDFPYMI</sequence>
<keyword evidence="4 7" id="KW-1133">Transmembrane helix</keyword>
<feature type="transmembrane region" description="Helical" evidence="7">
    <location>
        <begin position="419"/>
        <end position="438"/>
    </location>
</feature>
<evidence type="ECO:0000256" key="4">
    <source>
        <dbReference type="ARBA" id="ARBA00022989"/>
    </source>
</evidence>
<dbReference type="FunFam" id="1.20.1250.20:FF:000013">
    <property type="entry name" value="MFS general substrate transporter"/>
    <property type="match status" value="1"/>
</dbReference>
<feature type="domain" description="Major facilitator superfamily (MFS) profile" evidence="8">
    <location>
        <begin position="64"/>
        <end position="476"/>
    </location>
</feature>
<dbReference type="Pfam" id="PF07690">
    <property type="entry name" value="MFS_1"/>
    <property type="match status" value="1"/>
</dbReference>
<evidence type="ECO:0000256" key="5">
    <source>
        <dbReference type="ARBA" id="ARBA00023136"/>
    </source>
</evidence>
<dbReference type="GO" id="GO:0022857">
    <property type="term" value="F:transmembrane transporter activity"/>
    <property type="evidence" value="ECO:0007669"/>
    <property type="project" value="InterPro"/>
</dbReference>